<comment type="similarity">
    <text evidence="2">Belongs to the GMC oxidoreductase family.</text>
</comment>
<comment type="cofactor">
    <cofactor evidence="1">
        <name>FAD</name>
        <dbReference type="ChEBI" id="CHEBI:57692"/>
    </cofactor>
</comment>
<evidence type="ECO:0000256" key="15">
    <source>
        <dbReference type="ARBA" id="ARBA00049778"/>
    </source>
</evidence>
<keyword evidence="9" id="KW-0753">Steroid metabolism</keyword>
<organism evidence="19 20">
    <name type="scientific">Spongisporangium articulatum</name>
    <dbReference type="NCBI Taxonomy" id="3362603"/>
    <lineage>
        <taxon>Bacteria</taxon>
        <taxon>Bacillati</taxon>
        <taxon>Actinomycetota</taxon>
        <taxon>Actinomycetes</taxon>
        <taxon>Kineosporiales</taxon>
        <taxon>Kineosporiaceae</taxon>
        <taxon>Spongisporangium</taxon>
    </lineage>
</organism>
<dbReference type="PANTHER" id="PTHR47470">
    <property type="entry name" value="CHOLESTEROL OXIDASE"/>
    <property type="match status" value="1"/>
</dbReference>
<evidence type="ECO:0000256" key="14">
    <source>
        <dbReference type="ARBA" id="ARBA00049744"/>
    </source>
</evidence>
<dbReference type="Pfam" id="PF05199">
    <property type="entry name" value="GMC_oxred_C"/>
    <property type="match status" value="1"/>
</dbReference>
<evidence type="ECO:0000256" key="13">
    <source>
        <dbReference type="ARBA" id="ARBA00049723"/>
    </source>
</evidence>
<dbReference type="InterPro" id="IPR019546">
    <property type="entry name" value="TAT_signal_bac_arc"/>
</dbReference>
<keyword evidence="16" id="KW-0732">Signal</keyword>
<dbReference type="Gene3D" id="3.30.410.10">
    <property type="entry name" value="Cholesterol Oxidase, domain 2"/>
    <property type="match status" value="1"/>
</dbReference>
<name>A0ABW8APS5_9ACTN</name>
<evidence type="ECO:0000256" key="7">
    <source>
        <dbReference type="ARBA" id="ARBA00023098"/>
    </source>
</evidence>
<comment type="pathway">
    <text evidence="12">Steroid metabolism; cholesterol degradation.</text>
</comment>
<dbReference type="PROSITE" id="PS51318">
    <property type="entry name" value="TAT"/>
    <property type="match status" value="1"/>
</dbReference>
<evidence type="ECO:0000256" key="2">
    <source>
        <dbReference type="ARBA" id="ARBA00010790"/>
    </source>
</evidence>
<evidence type="ECO:0000256" key="8">
    <source>
        <dbReference type="ARBA" id="ARBA00023166"/>
    </source>
</evidence>
<dbReference type="InterPro" id="IPR052542">
    <property type="entry name" value="Cholesterol_Oxidase"/>
</dbReference>
<feature type="domain" description="Glucose-methanol-choline oxidoreductase N-terminal" evidence="17">
    <location>
        <begin position="147"/>
        <end position="347"/>
    </location>
</feature>
<evidence type="ECO:0000256" key="9">
    <source>
        <dbReference type="ARBA" id="ARBA00023221"/>
    </source>
</evidence>
<evidence type="ECO:0000256" key="10">
    <source>
        <dbReference type="ARBA" id="ARBA00023235"/>
    </source>
</evidence>
<accession>A0ABW8APS5</accession>
<evidence type="ECO:0000259" key="17">
    <source>
        <dbReference type="Pfam" id="PF00732"/>
    </source>
</evidence>
<evidence type="ECO:0000256" key="3">
    <source>
        <dbReference type="ARBA" id="ARBA00022548"/>
    </source>
</evidence>
<dbReference type="Pfam" id="PF00732">
    <property type="entry name" value="GMC_oxred_N"/>
    <property type="match status" value="1"/>
</dbReference>
<reference evidence="19 20" key="1">
    <citation type="submission" date="2024-10" db="EMBL/GenBank/DDBJ databases">
        <title>The Natural Products Discovery Center: Release of the First 8490 Sequenced Strains for Exploring Actinobacteria Biosynthetic Diversity.</title>
        <authorList>
            <person name="Kalkreuter E."/>
            <person name="Kautsar S.A."/>
            <person name="Yang D."/>
            <person name="Bader C.D."/>
            <person name="Teijaro C.N."/>
            <person name="Fluegel L."/>
            <person name="Davis C.M."/>
            <person name="Simpson J.R."/>
            <person name="Lauterbach L."/>
            <person name="Steele A.D."/>
            <person name="Gui C."/>
            <person name="Meng S."/>
            <person name="Li G."/>
            <person name="Viehrig K."/>
            <person name="Ye F."/>
            <person name="Su P."/>
            <person name="Kiefer A.F."/>
            <person name="Nichols A."/>
            <person name="Cepeda A.J."/>
            <person name="Yan W."/>
            <person name="Fan B."/>
            <person name="Jiang Y."/>
            <person name="Adhikari A."/>
            <person name="Zheng C.-J."/>
            <person name="Schuster L."/>
            <person name="Cowan T.M."/>
            <person name="Smanski M.J."/>
            <person name="Chevrette M.G."/>
            <person name="De Carvalho L.P.S."/>
            <person name="Shen B."/>
        </authorList>
    </citation>
    <scope>NUCLEOTIDE SEQUENCE [LARGE SCALE GENOMIC DNA]</scope>
    <source>
        <strain evidence="19 20">NPDC049639</strain>
    </source>
</reference>
<dbReference type="InterPro" id="IPR006311">
    <property type="entry name" value="TAT_signal"/>
</dbReference>
<keyword evidence="7" id="KW-0443">Lipid metabolism</keyword>
<dbReference type="SUPFAM" id="SSF54373">
    <property type="entry name" value="FAD-linked reductases, C-terminal domain"/>
    <property type="match status" value="1"/>
</dbReference>
<evidence type="ECO:0000256" key="1">
    <source>
        <dbReference type="ARBA" id="ARBA00001974"/>
    </source>
</evidence>
<keyword evidence="10" id="KW-0413">Isomerase</keyword>
<keyword evidence="20" id="KW-1185">Reference proteome</keyword>
<sequence length="548" mass="57589">MDRRTFMKAAGATGAAAAVTSVGVATAAEAEAANPIQVAKYKLLVPEIFKALPDAPATNKAIVIGSGFGAAVTAYRLGQAGVQTAVLERGSRWPNDLNRNIFTTDANPDGRGFWHRTKFTGVSGLTNSFDDFGGVLDVTEFDGLDVWHGAAVGGGSIVYTGATIEPEERFFKHVFGLTGTFGDVGALYNEMHNTYYPMALANLGATPMPDKIYNSNAFTHSRTWDAQSAKAGYAPQVINGIWNWDTVQKEIDGKSSPSCIMGASNLGNSNGAKQDLNYSYLKWAEATGKAKIYAGHQVTDIKRSGNLWAVTVQKIDPTGKVLSTRTLTAEKLFLGAGSINTTELLLKAKATGALPNLPSAIGKGWGTNGDAAIVRVLTLGGFTQGAASRSRILDETTTPGLPVTLENWYVPGLPVDLGMIGSLGMVLDDTRGSFTYDTTAKKLKLSWPGQDAAKLAMRAVNNKIAKAAGVSVGFPPLAPDVNTTFTAHPLGGAVIGQASDNYGRVNGYPGLYVVDGAGIPGSTGTVNPTLTITALAERNIAKIRTTDF</sequence>
<keyword evidence="4" id="KW-0285">Flavoprotein</keyword>
<evidence type="ECO:0000256" key="4">
    <source>
        <dbReference type="ARBA" id="ARBA00022630"/>
    </source>
</evidence>
<dbReference type="Proteomes" id="UP001612915">
    <property type="component" value="Unassembled WGS sequence"/>
</dbReference>
<dbReference type="EC" id="5.3.3.1" evidence="11"/>
<evidence type="ECO:0000256" key="16">
    <source>
        <dbReference type="SAM" id="SignalP"/>
    </source>
</evidence>
<dbReference type="EMBL" id="JBITLV010000003">
    <property type="protein sequence ID" value="MFI7587631.1"/>
    <property type="molecule type" value="Genomic_DNA"/>
</dbReference>
<evidence type="ECO:0000313" key="20">
    <source>
        <dbReference type="Proteomes" id="UP001612915"/>
    </source>
</evidence>
<evidence type="ECO:0000256" key="6">
    <source>
        <dbReference type="ARBA" id="ARBA00023002"/>
    </source>
</evidence>
<dbReference type="RefSeq" id="WP_398279680.1">
    <property type="nucleotide sequence ID" value="NZ_JBITLV010000003.1"/>
</dbReference>
<dbReference type="EC" id="1.1.3.6" evidence="13"/>
<dbReference type="InterPro" id="IPR000172">
    <property type="entry name" value="GMC_OxRdtase_N"/>
</dbReference>
<keyword evidence="6" id="KW-0560">Oxidoreductase</keyword>
<dbReference type="PANTHER" id="PTHR47470:SF1">
    <property type="entry name" value="FAD-DEPENDENT OXIDOREDUCTASE 2 FAD BINDING DOMAIN-CONTAINING PROTEIN"/>
    <property type="match status" value="1"/>
</dbReference>
<feature type="signal peptide" evidence="16">
    <location>
        <begin position="1"/>
        <end position="27"/>
    </location>
</feature>
<evidence type="ECO:0000256" key="12">
    <source>
        <dbReference type="ARBA" id="ARBA00049645"/>
    </source>
</evidence>
<dbReference type="InterPro" id="IPR007867">
    <property type="entry name" value="GMC_OxRtase_C"/>
</dbReference>
<dbReference type="InterPro" id="IPR036188">
    <property type="entry name" value="FAD/NAD-bd_sf"/>
</dbReference>
<evidence type="ECO:0000259" key="18">
    <source>
        <dbReference type="Pfam" id="PF05199"/>
    </source>
</evidence>
<evidence type="ECO:0000256" key="5">
    <source>
        <dbReference type="ARBA" id="ARBA00022827"/>
    </source>
</evidence>
<proteinExistence type="inferred from homology"/>
<gene>
    <name evidence="19" type="ORF">ACIB24_11205</name>
</gene>
<dbReference type="Pfam" id="PF10518">
    <property type="entry name" value="TAT_signal"/>
    <property type="match status" value="1"/>
</dbReference>
<evidence type="ECO:0000313" key="19">
    <source>
        <dbReference type="EMBL" id="MFI7587631.1"/>
    </source>
</evidence>
<keyword evidence="8" id="KW-1207">Sterol metabolism</keyword>
<feature type="domain" description="Glucose-methanol-choline oxidoreductase C-terminal" evidence="18">
    <location>
        <begin position="468"/>
        <end position="536"/>
    </location>
</feature>
<protein>
    <recommendedName>
        <fullName evidence="14">Cholesterol oxidase</fullName>
        <ecNumber evidence="13">1.1.3.6</ecNumber>
        <ecNumber evidence="11">5.3.3.1</ecNumber>
    </recommendedName>
    <alternativeName>
        <fullName evidence="15">Cholesterol isomerase</fullName>
    </alternativeName>
</protein>
<keyword evidence="3" id="KW-0153">Cholesterol metabolism</keyword>
<comment type="caution">
    <text evidence="19">The sequence shown here is derived from an EMBL/GenBank/DDBJ whole genome shotgun (WGS) entry which is preliminary data.</text>
</comment>
<dbReference type="Gene3D" id="3.50.50.60">
    <property type="entry name" value="FAD/NAD(P)-binding domain"/>
    <property type="match status" value="1"/>
</dbReference>
<evidence type="ECO:0000256" key="11">
    <source>
        <dbReference type="ARBA" id="ARBA00038856"/>
    </source>
</evidence>
<keyword evidence="5" id="KW-0274">FAD</keyword>
<dbReference type="NCBIfam" id="TIGR01409">
    <property type="entry name" value="TAT_signal_seq"/>
    <property type="match status" value="1"/>
</dbReference>
<dbReference type="SUPFAM" id="SSF51905">
    <property type="entry name" value="FAD/NAD(P)-binding domain"/>
    <property type="match status" value="1"/>
</dbReference>
<feature type="chain" id="PRO_5045105617" description="Cholesterol oxidase" evidence="16">
    <location>
        <begin position="28"/>
        <end position="548"/>
    </location>
</feature>